<dbReference type="AlphaFoldDB" id="A0A9W8DTT6"/>
<evidence type="ECO:0000256" key="1">
    <source>
        <dbReference type="ARBA" id="ARBA00010197"/>
    </source>
</evidence>
<proteinExistence type="inferred from homology"/>
<evidence type="ECO:0000256" key="4">
    <source>
        <dbReference type="SAM" id="MobiDB-lite"/>
    </source>
</evidence>
<reference evidence="6" key="1">
    <citation type="submission" date="2022-07" db="EMBL/GenBank/DDBJ databases">
        <title>Phylogenomic reconstructions and comparative analyses of Kickxellomycotina fungi.</title>
        <authorList>
            <person name="Reynolds N.K."/>
            <person name="Stajich J.E."/>
            <person name="Barry K."/>
            <person name="Grigoriev I.V."/>
            <person name="Crous P."/>
            <person name="Smith M.E."/>
        </authorList>
    </citation>
    <scope>NUCLEOTIDE SEQUENCE</scope>
    <source>
        <strain evidence="6">RSA 861</strain>
    </source>
</reference>
<evidence type="ECO:0000256" key="3">
    <source>
        <dbReference type="RuleBase" id="RU367140"/>
    </source>
</evidence>
<protein>
    <recommendedName>
        <fullName evidence="2 3">Pre-mRNA-processing protein 45</fullName>
    </recommendedName>
</protein>
<feature type="domain" description="SKI-interacting protein SKIP SNW" evidence="5">
    <location>
        <begin position="204"/>
        <end position="363"/>
    </location>
</feature>
<comment type="similarity">
    <text evidence="1 3">Belongs to the SNW family.</text>
</comment>
<dbReference type="EMBL" id="JANBPT010000375">
    <property type="protein sequence ID" value="KAJ1922750.1"/>
    <property type="molecule type" value="Genomic_DNA"/>
</dbReference>
<feature type="compositionally biased region" description="Polar residues" evidence="4">
    <location>
        <begin position="584"/>
        <end position="595"/>
    </location>
</feature>
<accession>A0A9W8DTT6</accession>
<dbReference type="InterPro" id="IPR004015">
    <property type="entry name" value="SKI-int_prot_SKIP_SNW-dom"/>
</dbReference>
<dbReference type="OrthoDB" id="666364at2759"/>
<comment type="caution">
    <text evidence="6">The sequence shown here is derived from an EMBL/GenBank/DDBJ whole genome shotgun (WGS) entry which is preliminary data.</text>
</comment>
<feature type="region of interest" description="Disordered" evidence="4">
    <location>
        <begin position="513"/>
        <end position="595"/>
    </location>
</feature>
<feature type="region of interest" description="Disordered" evidence="4">
    <location>
        <begin position="1"/>
        <end position="62"/>
    </location>
</feature>
<keyword evidence="3" id="KW-0747">Spliceosome</keyword>
<dbReference type="Pfam" id="PF02731">
    <property type="entry name" value="SKIP_SNW"/>
    <property type="match status" value="1"/>
</dbReference>
<dbReference type="Proteomes" id="UP001150569">
    <property type="component" value="Unassembled WGS sequence"/>
</dbReference>
<dbReference type="InterPro" id="IPR017862">
    <property type="entry name" value="SKI-int_prot_SKIP"/>
</dbReference>
<evidence type="ECO:0000256" key="2">
    <source>
        <dbReference type="ARBA" id="ARBA00022160"/>
    </source>
</evidence>
<keyword evidence="7" id="KW-1185">Reference proteome</keyword>
<keyword evidence="3" id="KW-0507">mRNA processing</keyword>
<organism evidence="6 7">
    <name type="scientific">Tieghemiomyces parasiticus</name>
    <dbReference type="NCBI Taxonomy" id="78921"/>
    <lineage>
        <taxon>Eukaryota</taxon>
        <taxon>Fungi</taxon>
        <taxon>Fungi incertae sedis</taxon>
        <taxon>Zoopagomycota</taxon>
        <taxon>Kickxellomycotina</taxon>
        <taxon>Dimargaritomycetes</taxon>
        <taxon>Dimargaritales</taxon>
        <taxon>Dimargaritaceae</taxon>
        <taxon>Tieghemiomyces</taxon>
    </lineage>
</organism>
<sequence>MSSLADLLPKPKNQIARPAPAAHEDATNDGEALLESPVAQSSQVLTTTGPPPYGHRQGWVPRTASDFGDGGSFPEIHVVQYPLGLGRKKGTAKGGIGLGGNALAGAPLPLQVNAAGEVQYDAIARHGHAADRTIHSQPQDLVPLRERPGFQSLDTDALLERPDAETVKDTAERTRMALEKITQGKIAATQLKNVVKAGTNKDPEYIRYTPNQQGVTFNSGAKQRIVRMVEMPVDPFEPQRFKHKKVPRGPPSPPAPVMHSPPRKATAEEQRDWFIPPSISNWKNAKGFTIPLDKRLAADARGMQDVQINDNFAKMADALNAADRQAREGVRQRALQQEKLAQKERDAKEQHLRMLAQKAREARAGGVPDTPANAAAGYDNNVGDTTEGYQEREALRQERQREREREARMSHMGTEQRAKLLAKAQNRDLSEKIALGLAKPTASKESMFDQRLFNMSEGLDTGARGADEGSYNVYDKPLFTNARSSIYRPTRNHDPDAFGGGDADKITGMLKQDRFENGGGSGSATFKGFGGTDSKSTAPRDGPVQFEKTTTGSTAAGGQSATDVFGLNSFMEEAKKGKRPATSGGRSPSPSKRVR</sequence>
<feature type="region of interest" description="Disordered" evidence="4">
    <location>
        <begin position="361"/>
        <end position="417"/>
    </location>
</feature>
<gene>
    <name evidence="6" type="primary">PRP45_2</name>
    <name evidence="6" type="ORF">IWQ60_006314</name>
</gene>
<keyword evidence="3" id="KW-0508">mRNA splicing</keyword>
<dbReference type="PANTHER" id="PTHR12096">
    <property type="entry name" value="NUCLEAR PROTEIN SKIP-RELATED"/>
    <property type="match status" value="1"/>
</dbReference>
<feature type="compositionally biased region" description="Basic and acidic residues" evidence="4">
    <location>
        <begin position="389"/>
        <end position="417"/>
    </location>
</feature>
<dbReference type="GO" id="GO:0000398">
    <property type="term" value="P:mRNA splicing, via spliceosome"/>
    <property type="evidence" value="ECO:0007669"/>
    <property type="project" value="InterPro"/>
</dbReference>
<evidence type="ECO:0000259" key="5">
    <source>
        <dbReference type="Pfam" id="PF02731"/>
    </source>
</evidence>
<feature type="compositionally biased region" description="Low complexity" evidence="4">
    <location>
        <begin position="549"/>
        <end position="562"/>
    </location>
</feature>
<name>A0A9W8DTT6_9FUNG</name>
<feature type="region of interest" description="Disordered" evidence="4">
    <location>
        <begin position="240"/>
        <end position="263"/>
    </location>
</feature>
<dbReference type="GO" id="GO:0005681">
    <property type="term" value="C:spliceosomal complex"/>
    <property type="evidence" value="ECO:0007669"/>
    <property type="project" value="UniProtKB-UniRule"/>
</dbReference>
<comment type="subcellular location">
    <subcellularLocation>
        <location evidence="3">Nucleus</location>
    </subcellularLocation>
</comment>
<keyword evidence="3" id="KW-0539">Nucleus</keyword>
<evidence type="ECO:0000313" key="6">
    <source>
        <dbReference type="EMBL" id="KAJ1922750.1"/>
    </source>
</evidence>
<feature type="compositionally biased region" description="Polar residues" evidence="4">
    <location>
        <begin position="38"/>
        <end position="48"/>
    </location>
</feature>
<evidence type="ECO:0000313" key="7">
    <source>
        <dbReference type="Proteomes" id="UP001150569"/>
    </source>
</evidence>
<comment type="function">
    <text evidence="3">Involved in pre-mRNA splicing.</text>
</comment>
<comment type="subunit">
    <text evidence="3">Associated with the spliceosome.</text>
</comment>